<evidence type="ECO:0000256" key="1">
    <source>
        <dbReference type="SAM" id="Phobius"/>
    </source>
</evidence>
<reference evidence="3 4" key="1">
    <citation type="submission" date="2018-10" db="EMBL/GenBank/DDBJ databases">
        <title>Thermophilic Lithotrophy and Phototrophy in an Intertidal, Iron-rich, Geothermal Spring.</title>
        <authorList>
            <person name="Ward L.M."/>
            <person name="Idei A."/>
            <person name="Nakagawa M."/>
            <person name="Ueno Y."/>
            <person name="Fischer W."/>
            <person name="Mcglynn S.E."/>
        </authorList>
    </citation>
    <scope>NUCLEOTIDE SEQUENCE [LARGE SCALE GENOMIC DNA]</scope>
    <source>
        <strain evidence="3">J137</strain>
    </source>
</reference>
<protein>
    <recommendedName>
        <fullName evidence="2">Prepilin type IV endopeptidase peptidase domain-containing protein</fullName>
    </recommendedName>
</protein>
<name>A0A3M0YYW3_9BACT</name>
<dbReference type="GO" id="GO:0004190">
    <property type="term" value="F:aspartic-type endopeptidase activity"/>
    <property type="evidence" value="ECO:0007669"/>
    <property type="project" value="InterPro"/>
</dbReference>
<keyword evidence="1" id="KW-1133">Transmembrane helix</keyword>
<feature type="transmembrane region" description="Helical" evidence="1">
    <location>
        <begin position="97"/>
        <end position="117"/>
    </location>
</feature>
<dbReference type="EMBL" id="RFKV01000049">
    <property type="protein sequence ID" value="RMD77272.1"/>
    <property type="molecule type" value="Genomic_DNA"/>
</dbReference>
<dbReference type="Proteomes" id="UP000269410">
    <property type="component" value="Unassembled WGS sequence"/>
</dbReference>
<keyword evidence="1" id="KW-0812">Transmembrane</keyword>
<dbReference type="AlphaFoldDB" id="A0A3M0YYW3"/>
<evidence type="ECO:0000313" key="3">
    <source>
        <dbReference type="EMBL" id="RMD77272.1"/>
    </source>
</evidence>
<proteinExistence type="predicted"/>
<feature type="transmembrane region" description="Helical" evidence="1">
    <location>
        <begin position="12"/>
        <end position="32"/>
    </location>
</feature>
<dbReference type="Pfam" id="PF01478">
    <property type="entry name" value="Peptidase_A24"/>
    <property type="match status" value="1"/>
</dbReference>
<dbReference type="InterPro" id="IPR000045">
    <property type="entry name" value="Prepilin_IV_endopep_pep"/>
</dbReference>
<comment type="caution">
    <text evidence="3">The sequence shown here is derived from an EMBL/GenBank/DDBJ whole genome shotgun (WGS) entry which is preliminary data.</text>
</comment>
<evidence type="ECO:0000313" key="4">
    <source>
        <dbReference type="Proteomes" id="UP000269410"/>
    </source>
</evidence>
<keyword evidence="1" id="KW-0472">Membrane</keyword>
<feature type="non-terminal residue" evidence="3">
    <location>
        <position position="173"/>
    </location>
</feature>
<feature type="domain" description="Prepilin type IV endopeptidase peptidase" evidence="2">
    <location>
        <begin position="46"/>
        <end position="159"/>
    </location>
</feature>
<sequence>MLIFNHFKFRSLKLALSVLFVFLSELVLFKFLPQNLDFESFTVFLLVNTTLYLSHMDVFKFSIPVSALRLILFFALVYNFLILLNRIDKTTILSSNVASNLIASIFMYLLFRIVIILTDRKGIGEGDADLFGLLGFFFGFSASLSILVYSNIIGLIVAIFLIIFLKIKQKSSV</sequence>
<feature type="transmembrane region" description="Helical" evidence="1">
    <location>
        <begin position="61"/>
        <end position="85"/>
    </location>
</feature>
<evidence type="ECO:0000259" key="2">
    <source>
        <dbReference type="Pfam" id="PF01478"/>
    </source>
</evidence>
<organism evidence="3 4">
    <name type="scientific">Candidatus Dojkabacteria bacterium</name>
    <dbReference type="NCBI Taxonomy" id="2099670"/>
    <lineage>
        <taxon>Bacteria</taxon>
        <taxon>Candidatus Dojkabacteria</taxon>
    </lineage>
</organism>
<gene>
    <name evidence="3" type="ORF">D6810_01450</name>
</gene>
<dbReference type="GO" id="GO:0016020">
    <property type="term" value="C:membrane"/>
    <property type="evidence" value="ECO:0007669"/>
    <property type="project" value="InterPro"/>
</dbReference>
<accession>A0A3M0YYW3</accession>
<feature type="transmembrane region" description="Helical" evidence="1">
    <location>
        <begin position="137"/>
        <end position="165"/>
    </location>
</feature>